<evidence type="ECO:0000313" key="4">
    <source>
        <dbReference type="Proteomes" id="UP001234880"/>
    </source>
</evidence>
<feature type="region of interest" description="Disordered" evidence="1">
    <location>
        <begin position="368"/>
        <end position="399"/>
    </location>
</feature>
<dbReference type="EMBL" id="JAURUE010000002">
    <property type="protein sequence ID" value="MDP9613513.1"/>
    <property type="molecule type" value="Genomic_DNA"/>
</dbReference>
<sequence>MSSYLLRESASSLADEIKRQPGADRRPLTDRLIEAYQRGHKQGKDPASSWVDAWENSLPLVINALVERGLGQVEVLIEYGLPHTNADVDVLLAGVHPGSGEPSYVLVELKQQRTATVHPERSVAVDLGYDEWKLHPVRQVQKYCQYLMQYKAVLRGKPERVAGAVLMHNAHDEGVGELFKLPTSDHGRLYTMDRLEPFRKLLGARLAPRPGGEAAQALINSPEYEPPKITDVNLDARMGTSECFQLLDEQEVAHQEVHEAVRRVQDGGAKEVIIVRGGPGSGKSAIALELRRTLALEGWDVVHASGAKALTLTLRDAYARNAPRGTNTKLKKEAIRQFTYFNQLKERGENGCDVVICDEAHRIRRHSISQYTRREEREDPRPQGRRDHHRGSRPGLPAR</sequence>
<reference evidence="3 4" key="1">
    <citation type="submission" date="2023-07" db="EMBL/GenBank/DDBJ databases">
        <title>Sequencing the genomes of 1000 actinobacteria strains.</title>
        <authorList>
            <person name="Klenk H.-P."/>
        </authorList>
    </citation>
    <scope>NUCLEOTIDE SEQUENCE [LARGE SCALE GENOMIC DNA]</scope>
    <source>
        <strain evidence="3 4">DSM 41600</strain>
    </source>
</reference>
<protein>
    <recommendedName>
        <fullName evidence="2">Schlafen group 3-like DNA/RNA helicase domain-containing protein</fullName>
    </recommendedName>
</protein>
<evidence type="ECO:0000259" key="2">
    <source>
        <dbReference type="Pfam" id="PF09848"/>
    </source>
</evidence>
<feature type="compositionally biased region" description="Basic and acidic residues" evidence="1">
    <location>
        <begin position="372"/>
        <end position="385"/>
    </location>
</feature>
<dbReference type="Gene3D" id="3.40.50.300">
    <property type="entry name" value="P-loop containing nucleotide triphosphate hydrolases"/>
    <property type="match status" value="1"/>
</dbReference>
<dbReference type="InterPro" id="IPR027417">
    <property type="entry name" value="P-loop_NTPase"/>
</dbReference>
<comment type="caution">
    <text evidence="3">The sequence shown here is derived from an EMBL/GenBank/DDBJ whole genome shotgun (WGS) entry which is preliminary data.</text>
</comment>
<name>A0ABT9KYI7_9ACTN</name>
<accession>A0ABT9KYI7</accession>
<organism evidence="3 4">
    <name type="scientific">Streptomyces demainii</name>
    <dbReference type="NCBI Taxonomy" id="588122"/>
    <lineage>
        <taxon>Bacteria</taxon>
        <taxon>Bacillati</taxon>
        <taxon>Actinomycetota</taxon>
        <taxon>Actinomycetes</taxon>
        <taxon>Kitasatosporales</taxon>
        <taxon>Streptomycetaceae</taxon>
        <taxon>Streptomyces</taxon>
    </lineage>
</organism>
<feature type="domain" description="Schlafen group 3-like DNA/RNA helicase" evidence="2">
    <location>
        <begin position="270"/>
        <end position="373"/>
    </location>
</feature>
<dbReference type="Proteomes" id="UP001234880">
    <property type="component" value="Unassembled WGS sequence"/>
</dbReference>
<proteinExistence type="predicted"/>
<dbReference type="SUPFAM" id="SSF52540">
    <property type="entry name" value="P-loop containing nucleoside triphosphate hydrolases"/>
    <property type="match status" value="1"/>
</dbReference>
<keyword evidence="4" id="KW-1185">Reference proteome</keyword>
<evidence type="ECO:0000313" key="3">
    <source>
        <dbReference type="EMBL" id="MDP9613513.1"/>
    </source>
</evidence>
<evidence type="ECO:0000256" key="1">
    <source>
        <dbReference type="SAM" id="MobiDB-lite"/>
    </source>
</evidence>
<dbReference type="InterPro" id="IPR018647">
    <property type="entry name" value="SLFN_3-like_DNA/RNA_helicase"/>
</dbReference>
<dbReference type="RefSeq" id="WP_307111546.1">
    <property type="nucleotide sequence ID" value="NZ_JAURUE010000002.1"/>
</dbReference>
<dbReference type="Pfam" id="PF09848">
    <property type="entry name" value="SLFN-g3_helicase"/>
    <property type="match status" value="1"/>
</dbReference>
<gene>
    <name evidence="3" type="ORF">JOF35_005851</name>
</gene>